<dbReference type="AlphaFoldDB" id="A0A381RJI2"/>
<dbReference type="EMBL" id="UINC01002022">
    <property type="protein sequence ID" value="SUZ91985.1"/>
    <property type="molecule type" value="Genomic_DNA"/>
</dbReference>
<dbReference type="PANTHER" id="PTHR35024:SF4">
    <property type="entry name" value="POLYMER-FORMING CYTOSKELETAL PROTEIN"/>
    <property type="match status" value="1"/>
</dbReference>
<dbReference type="Pfam" id="PF04519">
    <property type="entry name" value="Bactofilin"/>
    <property type="match status" value="1"/>
</dbReference>
<proteinExistence type="predicted"/>
<sequence>MVGSDARIDGPVHLREGIIVYGEVNGDIKTEGPVRVAQNGSVIGNISGSDIRVGGNVVGNLVAEGQVVLGRKCVLKGDIVYRKLLIEDGAQFEGKCDLASTEKELEKNNT</sequence>
<accession>A0A381RJI2</accession>
<gene>
    <name evidence="1" type="ORF">METZ01_LOCUS44839</name>
</gene>
<evidence type="ECO:0008006" key="2">
    <source>
        <dbReference type="Google" id="ProtNLM"/>
    </source>
</evidence>
<name>A0A381RJI2_9ZZZZ</name>
<organism evidence="1">
    <name type="scientific">marine metagenome</name>
    <dbReference type="NCBI Taxonomy" id="408172"/>
    <lineage>
        <taxon>unclassified sequences</taxon>
        <taxon>metagenomes</taxon>
        <taxon>ecological metagenomes</taxon>
    </lineage>
</organism>
<evidence type="ECO:0000313" key="1">
    <source>
        <dbReference type="EMBL" id="SUZ91985.1"/>
    </source>
</evidence>
<dbReference type="InterPro" id="IPR007607">
    <property type="entry name" value="BacA/B"/>
</dbReference>
<reference evidence="1" key="1">
    <citation type="submission" date="2018-05" db="EMBL/GenBank/DDBJ databases">
        <authorList>
            <person name="Lanie J.A."/>
            <person name="Ng W.-L."/>
            <person name="Kazmierczak K.M."/>
            <person name="Andrzejewski T.M."/>
            <person name="Davidsen T.M."/>
            <person name="Wayne K.J."/>
            <person name="Tettelin H."/>
            <person name="Glass J.I."/>
            <person name="Rusch D."/>
            <person name="Podicherti R."/>
            <person name="Tsui H.-C.T."/>
            <person name="Winkler M.E."/>
        </authorList>
    </citation>
    <scope>NUCLEOTIDE SEQUENCE</scope>
</reference>
<protein>
    <recommendedName>
        <fullName evidence="2">Polymer-forming cytoskeletal protein</fullName>
    </recommendedName>
</protein>
<dbReference type="PANTHER" id="PTHR35024">
    <property type="entry name" value="HYPOTHETICAL CYTOSOLIC PROTEIN"/>
    <property type="match status" value="1"/>
</dbReference>